<name>A0A7T8QVW1_CALRO</name>
<evidence type="ECO:0000313" key="2">
    <source>
        <dbReference type="EMBL" id="QQP56976.1"/>
    </source>
</evidence>
<dbReference type="AlphaFoldDB" id="A0A7T8QVW1"/>
<feature type="non-terminal residue" evidence="2">
    <location>
        <position position="1"/>
    </location>
</feature>
<gene>
    <name evidence="2" type="ORF">FKW44_001821</name>
</gene>
<evidence type="ECO:0000313" key="3">
    <source>
        <dbReference type="Proteomes" id="UP000595437"/>
    </source>
</evidence>
<dbReference type="Proteomes" id="UP000595437">
    <property type="component" value="Chromosome 1"/>
</dbReference>
<protein>
    <submittedName>
        <fullName evidence="2">Uncharacterized protein</fullName>
    </submittedName>
</protein>
<feature type="non-terminal residue" evidence="2">
    <location>
        <position position="85"/>
    </location>
</feature>
<feature type="region of interest" description="Disordered" evidence="1">
    <location>
        <begin position="43"/>
        <end position="64"/>
    </location>
</feature>
<proteinExistence type="predicted"/>
<sequence>LRGSRLLRKADFNLGNTCVGLFRIRAQAERAFFRKSDPHGLGEATGDLVRDPGRVPGIHTSCQRKNVPETPHAFKMLISAIPHVA</sequence>
<evidence type="ECO:0000256" key="1">
    <source>
        <dbReference type="SAM" id="MobiDB-lite"/>
    </source>
</evidence>
<dbReference type="EMBL" id="CP045890">
    <property type="protein sequence ID" value="QQP56976.1"/>
    <property type="molecule type" value="Genomic_DNA"/>
</dbReference>
<organism evidence="2 3">
    <name type="scientific">Caligus rogercresseyi</name>
    <name type="common">Sea louse</name>
    <dbReference type="NCBI Taxonomy" id="217165"/>
    <lineage>
        <taxon>Eukaryota</taxon>
        <taxon>Metazoa</taxon>
        <taxon>Ecdysozoa</taxon>
        <taxon>Arthropoda</taxon>
        <taxon>Crustacea</taxon>
        <taxon>Multicrustacea</taxon>
        <taxon>Hexanauplia</taxon>
        <taxon>Copepoda</taxon>
        <taxon>Siphonostomatoida</taxon>
        <taxon>Caligidae</taxon>
        <taxon>Caligus</taxon>
    </lineage>
</organism>
<keyword evidence="3" id="KW-1185">Reference proteome</keyword>
<reference evidence="3" key="1">
    <citation type="submission" date="2021-01" db="EMBL/GenBank/DDBJ databases">
        <title>Caligus Genome Assembly.</title>
        <authorList>
            <person name="Gallardo-Escarate C."/>
        </authorList>
    </citation>
    <scope>NUCLEOTIDE SEQUENCE [LARGE SCALE GENOMIC DNA]</scope>
</reference>
<accession>A0A7T8QVW1</accession>